<protein>
    <recommendedName>
        <fullName evidence="5">DUF4397 domain-containing protein</fullName>
    </recommendedName>
</protein>
<evidence type="ECO:0000313" key="3">
    <source>
        <dbReference type="EMBL" id="BCJ28732.1"/>
    </source>
</evidence>
<dbReference type="PROSITE" id="PS51257">
    <property type="entry name" value="PROKAR_LIPOPROTEIN"/>
    <property type="match status" value="1"/>
</dbReference>
<feature type="signal peptide" evidence="2">
    <location>
        <begin position="1"/>
        <end position="29"/>
    </location>
</feature>
<dbReference type="OrthoDB" id="3721452at2"/>
<organism evidence="3 4">
    <name type="scientific">Actinocatenispora sera</name>
    <dbReference type="NCBI Taxonomy" id="390989"/>
    <lineage>
        <taxon>Bacteria</taxon>
        <taxon>Bacillati</taxon>
        <taxon>Actinomycetota</taxon>
        <taxon>Actinomycetes</taxon>
        <taxon>Micromonosporales</taxon>
        <taxon>Micromonosporaceae</taxon>
        <taxon>Actinocatenispora</taxon>
    </lineage>
</organism>
<keyword evidence="4" id="KW-1185">Reference proteome</keyword>
<name>A0A810L259_9ACTN</name>
<dbReference type="RefSeq" id="WP_030448577.1">
    <property type="nucleotide sequence ID" value="NZ_AP023354.1"/>
</dbReference>
<keyword evidence="2" id="KW-0732">Signal</keyword>
<reference evidence="3" key="1">
    <citation type="submission" date="2020-08" db="EMBL/GenBank/DDBJ databases">
        <title>Whole genome shotgun sequence of Actinocatenispora sera NBRC 101916.</title>
        <authorList>
            <person name="Komaki H."/>
            <person name="Tamura T."/>
        </authorList>
    </citation>
    <scope>NUCLEOTIDE SEQUENCE</scope>
    <source>
        <strain evidence="3">NBRC 101916</strain>
    </source>
</reference>
<evidence type="ECO:0000256" key="1">
    <source>
        <dbReference type="SAM" id="MobiDB-lite"/>
    </source>
</evidence>
<feature type="compositionally biased region" description="Low complexity" evidence="1">
    <location>
        <begin position="287"/>
        <end position="296"/>
    </location>
</feature>
<dbReference type="EMBL" id="AP023354">
    <property type="protein sequence ID" value="BCJ28732.1"/>
    <property type="molecule type" value="Genomic_DNA"/>
</dbReference>
<sequence>MRRATAAVTIGAAMLLAAGCATPPGGSRAASPTPSPSETGSTAPADFTTAIGRAYQGISSTKSLTPSKAVLVGPHSYLQLDRVARATTLTADQLGVAQLGDQALPVHARSGYEFVLAHLTPNSTSGTGAAQPGLPGYDGDALNASKAALVVDGTSRSVPGQLIADETIIVSVPAGAPVSLRMNDGGRAQDLDLRTGKRTRTASPLYYPVRAASPSFDDAYYVTGPHSTAGLTFASGKAVLAPYADKLGWARKGRAWLFVTVGFNTDSLSQFKPDVARSLTLTAGGATLTGHATSSGDTTSESDAPGAAGGHLDLAFDVPASLRSGTLNYLPVGSFVVDGKTVSATPYQGGDPHYNTSVQHEHVSLKPRT</sequence>
<feature type="region of interest" description="Disordered" evidence="1">
    <location>
        <begin position="287"/>
        <end position="306"/>
    </location>
</feature>
<accession>A0A810L259</accession>
<evidence type="ECO:0000256" key="2">
    <source>
        <dbReference type="SAM" id="SignalP"/>
    </source>
</evidence>
<feature type="chain" id="PRO_5032927408" description="DUF4397 domain-containing protein" evidence="2">
    <location>
        <begin position="30"/>
        <end position="369"/>
    </location>
</feature>
<feature type="region of interest" description="Disordered" evidence="1">
    <location>
        <begin position="23"/>
        <end position="45"/>
    </location>
</feature>
<proteinExistence type="predicted"/>
<gene>
    <name evidence="3" type="ORF">Asera_28400</name>
</gene>
<evidence type="ECO:0008006" key="5">
    <source>
        <dbReference type="Google" id="ProtNLM"/>
    </source>
</evidence>
<dbReference type="KEGG" id="aser:Asera_28400"/>
<dbReference type="AlphaFoldDB" id="A0A810L259"/>
<feature type="region of interest" description="Disordered" evidence="1">
    <location>
        <begin position="347"/>
        <end position="369"/>
    </location>
</feature>
<feature type="compositionally biased region" description="Basic and acidic residues" evidence="1">
    <location>
        <begin position="359"/>
        <end position="369"/>
    </location>
</feature>
<dbReference type="Proteomes" id="UP000680750">
    <property type="component" value="Chromosome"/>
</dbReference>
<evidence type="ECO:0000313" key="4">
    <source>
        <dbReference type="Proteomes" id="UP000680750"/>
    </source>
</evidence>